<dbReference type="GO" id="GO:0006508">
    <property type="term" value="P:proteolysis"/>
    <property type="evidence" value="ECO:0007669"/>
    <property type="project" value="UniProtKB-KW"/>
</dbReference>
<keyword evidence="2" id="KW-0472">Membrane</keyword>
<evidence type="ECO:0000256" key="2">
    <source>
        <dbReference type="SAM" id="Phobius"/>
    </source>
</evidence>
<evidence type="ECO:0000313" key="4">
    <source>
        <dbReference type="EMBL" id="EJN94831.1"/>
    </source>
</evidence>
<proteinExistence type="inferred from homology"/>
<evidence type="ECO:0000313" key="5">
    <source>
        <dbReference type="Proteomes" id="UP000007815"/>
    </source>
</evidence>
<keyword evidence="2" id="KW-0812">Transmembrane</keyword>
<feature type="domain" description="CAAX prenyl protease 2/Lysostaphin resistance protein A-like" evidence="3">
    <location>
        <begin position="95"/>
        <end position="193"/>
    </location>
</feature>
<feature type="transmembrane region" description="Helical" evidence="2">
    <location>
        <begin position="184"/>
        <end position="202"/>
    </location>
</feature>
<keyword evidence="5" id="KW-1185">Reference proteome</keyword>
<protein>
    <submittedName>
        <fullName evidence="4">CAAX amino protease</fullName>
    </submittedName>
</protein>
<comment type="similarity">
    <text evidence="1">Belongs to the UPF0177 family.</text>
</comment>
<dbReference type="RefSeq" id="WP_003086942.1">
    <property type="nucleotide sequence ID" value="NZ_AJTZ01000004.1"/>
</dbReference>
<keyword evidence="4" id="KW-0378">Hydrolase</keyword>
<comment type="caution">
    <text evidence="4">The sequence shown here is derived from an EMBL/GenBank/DDBJ whole genome shotgun (WGS) entry which is preliminary data.</text>
</comment>
<sequence length="203" mass="22762">MELFIQKVVSSLLEIVLFAALPFIYWLSKDRKNAHFLSWLGFKKVSKHDLKLLFVPLLVVTALFSLVSLFILFRLKGLSTAITVFRGGGFKVLPAILIYGIFNTALPEELFFRGFLLKRLLQKMAFRLANVIQSLCFALLHGLMFLKSLDILSTAIITVFVFGIAYGMGYFNEKLAKGSIIPSWVSHAVANIFSGICAAFMLI</sequence>
<dbReference type="Pfam" id="PF02517">
    <property type="entry name" value="Rce1-like"/>
    <property type="match status" value="1"/>
</dbReference>
<feature type="transmembrane region" description="Helical" evidence="2">
    <location>
        <begin position="52"/>
        <end position="73"/>
    </location>
</feature>
<accession>A0ABP2R0R6</accession>
<gene>
    <name evidence="4" type="ORF">SRA_01844</name>
</gene>
<feature type="transmembrane region" description="Helical" evidence="2">
    <location>
        <begin position="93"/>
        <end position="112"/>
    </location>
</feature>
<organism evidence="4 5">
    <name type="scientific">Streptococcus ratti FA-1 = DSM 20564</name>
    <dbReference type="NCBI Taxonomy" id="699248"/>
    <lineage>
        <taxon>Bacteria</taxon>
        <taxon>Bacillati</taxon>
        <taxon>Bacillota</taxon>
        <taxon>Bacilli</taxon>
        <taxon>Lactobacillales</taxon>
        <taxon>Streptococcaceae</taxon>
        <taxon>Streptococcus</taxon>
    </lineage>
</organism>
<keyword evidence="4" id="KW-0645">Protease</keyword>
<feature type="transmembrane region" description="Helical" evidence="2">
    <location>
        <begin position="124"/>
        <end position="145"/>
    </location>
</feature>
<feature type="transmembrane region" description="Helical" evidence="2">
    <location>
        <begin position="12"/>
        <end position="28"/>
    </location>
</feature>
<name>A0ABP2R0R6_STRRT</name>
<feature type="transmembrane region" description="Helical" evidence="2">
    <location>
        <begin position="151"/>
        <end position="172"/>
    </location>
</feature>
<dbReference type="Proteomes" id="UP000007815">
    <property type="component" value="Unassembled WGS sequence"/>
</dbReference>
<reference evidence="4 5" key="1">
    <citation type="submission" date="2009-12" db="EMBL/GenBank/DDBJ databases">
        <authorList>
            <person name="Lefebure T."/>
            <person name="Cornejo O.E."/>
            <person name="Pavinski Bitar P.D."/>
            <person name="Lang P."/>
            <person name="Stanhope M.J."/>
        </authorList>
    </citation>
    <scope>NUCLEOTIDE SEQUENCE [LARGE SCALE GENOMIC DNA]</scope>
    <source>
        <strain evidence="4 5">FA-1</strain>
    </source>
</reference>
<evidence type="ECO:0000256" key="1">
    <source>
        <dbReference type="ARBA" id="ARBA00009067"/>
    </source>
</evidence>
<dbReference type="EMBL" id="AJTZ01000004">
    <property type="protein sequence ID" value="EJN94831.1"/>
    <property type="molecule type" value="Genomic_DNA"/>
</dbReference>
<keyword evidence="2" id="KW-1133">Transmembrane helix</keyword>
<dbReference type="GO" id="GO:0008233">
    <property type="term" value="F:peptidase activity"/>
    <property type="evidence" value="ECO:0007669"/>
    <property type="project" value="UniProtKB-KW"/>
</dbReference>
<dbReference type="InterPro" id="IPR003675">
    <property type="entry name" value="Rce1/LyrA-like_dom"/>
</dbReference>
<evidence type="ECO:0000259" key="3">
    <source>
        <dbReference type="Pfam" id="PF02517"/>
    </source>
</evidence>